<comment type="pathway">
    <text evidence="2">Protein modification; protein glycosylation.</text>
</comment>
<reference evidence="11 12" key="1">
    <citation type="submission" date="2021-04" db="EMBL/GenBank/DDBJ databases">
        <authorList>
            <person name="Bliznina A."/>
        </authorList>
    </citation>
    <scope>NUCLEOTIDE SEQUENCE [LARGE SCALE GENOMIC DNA]</scope>
</reference>
<keyword evidence="6" id="KW-0735">Signal-anchor</keyword>
<keyword evidence="3" id="KW-0328">Glycosyltransferase</keyword>
<dbReference type="Pfam" id="PF02485">
    <property type="entry name" value="Branch"/>
    <property type="match status" value="1"/>
</dbReference>
<keyword evidence="5" id="KW-0812">Transmembrane</keyword>
<dbReference type="InterPro" id="IPR003406">
    <property type="entry name" value="Glyco_trans_14"/>
</dbReference>
<dbReference type="PANTHER" id="PTHR19297">
    <property type="entry name" value="GLYCOSYLTRANSFERASE 14 FAMILY MEMBER"/>
    <property type="match status" value="1"/>
</dbReference>
<keyword evidence="9" id="KW-0325">Glycoprotein</keyword>
<protein>
    <submittedName>
        <fullName evidence="11">Oidioi.mRNA.OKI2018_I69.PAR.g9354.t1.cds</fullName>
    </submittedName>
</protein>
<evidence type="ECO:0000256" key="1">
    <source>
        <dbReference type="ARBA" id="ARBA00004606"/>
    </source>
</evidence>
<dbReference type="PANTHER" id="PTHR19297:SF191">
    <property type="entry name" value="PROTEIN XYLOSYLTRANSFERASE"/>
    <property type="match status" value="1"/>
</dbReference>
<evidence type="ECO:0000256" key="7">
    <source>
        <dbReference type="ARBA" id="ARBA00022989"/>
    </source>
</evidence>
<comment type="similarity">
    <text evidence="10">Belongs to the glycosyltransferase 14 family.</text>
</comment>
<evidence type="ECO:0000256" key="10">
    <source>
        <dbReference type="ARBA" id="ARBA00038150"/>
    </source>
</evidence>
<keyword evidence="12" id="KW-1185">Reference proteome</keyword>
<organism evidence="11 12">
    <name type="scientific">Oikopleura dioica</name>
    <name type="common">Tunicate</name>
    <dbReference type="NCBI Taxonomy" id="34765"/>
    <lineage>
        <taxon>Eukaryota</taxon>
        <taxon>Metazoa</taxon>
        <taxon>Chordata</taxon>
        <taxon>Tunicata</taxon>
        <taxon>Appendicularia</taxon>
        <taxon>Copelata</taxon>
        <taxon>Oikopleuridae</taxon>
        <taxon>Oikopleura</taxon>
    </lineage>
</organism>
<evidence type="ECO:0000256" key="4">
    <source>
        <dbReference type="ARBA" id="ARBA00022679"/>
    </source>
</evidence>
<sequence>MTVSWNLKKKIRYEKHWELHKYETESEYKFHPMMTDKDKSPPPGGIEIFSGIAYNFFTREFIQWALEDKDVRELIEWSKDTFSPDEFIWATIIRMKNAPGNEFIVLLNTPYFFANKFDAVDDFALQCLEEELRKEPEIEANHDGH</sequence>
<keyword evidence="7" id="KW-1133">Transmembrane helix</keyword>
<evidence type="ECO:0000256" key="2">
    <source>
        <dbReference type="ARBA" id="ARBA00004922"/>
    </source>
</evidence>
<gene>
    <name evidence="11" type="ORF">OKIOD_LOCUS912</name>
</gene>
<accession>A0ABN7RPC2</accession>
<proteinExistence type="inferred from homology"/>
<evidence type="ECO:0000313" key="12">
    <source>
        <dbReference type="Proteomes" id="UP001158576"/>
    </source>
</evidence>
<evidence type="ECO:0000256" key="5">
    <source>
        <dbReference type="ARBA" id="ARBA00022692"/>
    </source>
</evidence>
<name>A0ABN7RPC2_OIKDI</name>
<keyword evidence="8" id="KW-0472">Membrane</keyword>
<dbReference type="EMBL" id="OU015568">
    <property type="protein sequence ID" value="CAG5079754.1"/>
    <property type="molecule type" value="Genomic_DNA"/>
</dbReference>
<evidence type="ECO:0000256" key="3">
    <source>
        <dbReference type="ARBA" id="ARBA00022676"/>
    </source>
</evidence>
<evidence type="ECO:0000256" key="6">
    <source>
        <dbReference type="ARBA" id="ARBA00022968"/>
    </source>
</evidence>
<evidence type="ECO:0000313" key="11">
    <source>
        <dbReference type="EMBL" id="CAG5079754.1"/>
    </source>
</evidence>
<keyword evidence="4" id="KW-0808">Transferase</keyword>
<evidence type="ECO:0000256" key="8">
    <source>
        <dbReference type="ARBA" id="ARBA00023136"/>
    </source>
</evidence>
<evidence type="ECO:0000256" key="9">
    <source>
        <dbReference type="ARBA" id="ARBA00023180"/>
    </source>
</evidence>
<dbReference type="Proteomes" id="UP001158576">
    <property type="component" value="Chromosome PAR"/>
</dbReference>
<comment type="subcellular location">
    <subcellularLocation>
        <location evidence="1">Membrane</location>
        <topology evidence="1">Single-pass type II membrane protein</topology>
    </subcellularLocation>
</comment>